<keyword evidence="3" id="KW-1185">Reference proteome</keyword>
<dbReference type="AlphaFoldDB" id="A0A2S6NHI7"/>
<dbReference type="OrthoDB" id="1255124at2"/>
<dbReference type="Proteomes" id="UP000239724">
    <property type="component" value="Unassembled WGS sequence"/>
</dbReference>
<organism evidence="2 3">
    <name type="scientific">Rhodopila globiformis</name>
    <name type="common">Rhodopseudomonas globiformis</name>
    <dbReference type="NCBI Taxonomy" id="1071"/>
    <lineage>
        <taxon>Bacteria</taxon>
        <taxon>Pseudomonadati</taxon>
        <taxon>Pseudomonadota</taxon>
        <taxon>Alphaproteobacteria</taxon>
        <taxon>Acetobacterales</taxon>
        <taxon>Acetobacteraceae</taxon>
        <taxon>Rhodopila</taxon>
    </lineage>
</organism>
<dbReference type="Pfam" id="PF21781">
    <property type="entry name" value="DUF6876"/>
    <property type="match status" value="1"/>
</dbReference>
<feature type="domain" description="DUF6876" evidence="1">
    <location>
        <begin position="15"/>
        <end position="128"/>
    </location>
</feature>
<dbReference type="InterPro" id="IPR049241">
    <property type="entry name" value="DUF6876"/>
</dbReference>
<proteinExistence type="predicted"/>
<gene>
    <name evidence="2" type="ORF">CCS01_12550</name>
</gene>
<evidence type="ECO:0000259" key="1">
    <source>
        <dbReference type="Pfam" id="PF21781"/>
    </source>
</evidence>
<sequence length="128" mass="14275">MPDTQRASADELRATIEQALAQHSGSLERFRHWAKRIIYTPGVADMAEICCAYWLIDLVASHQVNPSVRAEEFQVWTLTVAADRTALAVGDDGNGHGVARQVIEFTDFPLNEIKLYLDQGTLMLPGEY</sequence>
<protein>
    <recommendedName>
        <fullName evidence="1">DUF6876 domain-containing protein</fullName>
    </recommendedName>
</protein>
<name>A0A2S6NHI7_RHOGL</name>
<dbReference type="EMBL" id="NHRY01000130">
    <property type="protein sequence ID" value="PPQ34086.1"/>
    <property type="molecule type" value="Genomic_DNA"/>
</dbReference>
<comment type="caution">
    <text evidence="2">The sequence shown here is derived from an EMBL/GenBank/DDBJ whole genome shotgun (WGS) entry which is preliminary data.</text>
</comment>
<dbReference type="RefSeq" id="WP_104519196.1">
    <property type="nucleotide sequence ID" value="NZ_NHRY01000130.1"/>
</dbReference>
<evidence type="ECO:0000313" key="2">
    <source>
        <dbReference type="EMBL" id="PPQ34086.1"/>
    </source>
</evidence>
<evidence type="ECO:0000313" key="3">
    <source>
        <dbReference type="Proteomes" id="UP000239724"/>
    </source>
</evidence>
<reference evidence="2 3" key="1">
    <citation type="journal article" date="2018" name="Arch. Microbiol.">
        <title>New insights into the metabolic potential of the phototrophic purple bacterium Rhodopila globiformis DSM 161(T) from its draft genome sequence and evidence for a vanadium-dependent nitrogenase.</title>
        <authorList>
            <person name="Imhoff J.F."/>
            <person name="Rahn T."/>
            <person name="Kunzel S."/>
            <person name="Neulinger S.C."/>
        </authorList>
    </citation>
    <scope>NUCLEOTIDE SEQUENCE [LARGE SCALE GENOMIC DNA]</scope>
    <source>
        <strain evidence="2 3">DSM 161</strain>
    </source>
</reference>
<accession>A0A2S6NHI7</accession>